<accession>A0A1S8MGP6</accession>
<name>A0A1S8MGP6_9CLOT</name>
<organism evidence="1 2">
    <name type="scientific">Clostridium felsineum</name>
    <dbReference type="NCBI Taxonomy" id="36839"/>
    <lineage>
        <taxon>Bacteria</taxon>
        <taxon>Bacillati</taxon>
        <taxon>Bacillota</taxon>
        <taxon>Clostridia</taxon>
        <taxon>Eubacteriales</taxon>
        <taxon>Clostridiaceae</taxon>
        <taxon>Clostridium</taxon>
    </lineage>
</organism>
<sequence length="146" mass="16723">MKMNVFRKYKFVWIGLFIIVFIGVFLVGRLAMSNKKTIFGDTNLAIGVMEYSDVNSYSCKYSYLNGSKTKRIYVKDNEEISIKYSSVVKEVDLKLLLISPSGKEIKNLLEDKSGNFKYKAKEGGTYLIKAVGFKTKGQFNLEWHTN</sequence>
<gene>
    <name evidence="1" type="ORF">CROST_035860</name>
</gene>
<dbReference type="Proteomes" id="UP000190951">
    <property type="component" value="Chromosome"/>
</dbReference>
<dbReference type="STRING" id="84029.CROST_38840"/>
<evidence type="ECO:0000313" key="2">
    <source>
        <dbReference type="Proteomes" id="UP000190951"/>
    </source>
</evidence>
<dbReference type="AlphaFoldDB" id="A0A1S8MGP6"/>
<proteinExistence type="predicted"/>
<reference evidence="1 2" key="1">
    <citation type="submission" date="2022-04" db="EMBL/GenBank/DDBJ databases">
        <title>Genome sequence of C. roseum typestrain.</title>
        <authorList>
            <person name="Poehlein A."/>
            <person name="Schoch T."/>
            <person name="Duerre P."/>
            <person name="Daniel R."/>
        </authorList>
    </citation>
    <scope>NUCLEOTIDE SEQUENCE [LARGE SCALE GENOMIC DNA]</scope>
    <source>
        <strain evidence="1 2">DSM 7320</strain>
    </source>
</reference>
<keyword evidence="2" id="KW-1185">Reference proteome</keyword>
<protein>
    <submittedName>
        <fullName evidence="1">Uncharacterized protein</fullName>
    </submittedName>
</protein>
<dbReference type="EMBL" id="CP096983">
    <property type="protein sequence ID" value="URZ12841.1"/>
    <property type="molecule type" value="Genomic_DNA"/>
</dbReference>
<dbReference type="KEGG" id="crw:CROST_035860"/>
<evidence type="ECO:0000313" key="1">
    <source>
        <dbReference type="EMBL" id="URZ12841.1"/>
    </source>
</evidence>